<gene>
    <name evidence="4" type="ORF">GCM10007423_49470</name>
</gene>
<dbReference type="Gene3D" id="3.40.50.1820">
    <property type="entry name" value="alpha/beta hydrolase"/>
    <property type="match status" value="1"/>
</dbReference>
<keyword evidence="2" id="KW-0442">Lipid degradation</keyword>
<accession>A0ABQ1Z5X8</accession>
<dbReference type="EMBL" id="BMIA01000004">
    <property type="protein sequence ID" value="GGH48351.1"/>
    <property type="molecule type" value="Genomic_DNA"/>
</dbReference>
<evidence type="ECO:0000256" key="2">
    <source>
        <dbReference type="ARBA" id="ARBA00022963"/>
    </source>
</evidence>
<organism evidence="4 5">
    <name type="scientific">Dyadobacter endophyticus</name>
    <dbReference type="NCBI Taxonomy" id="1749036"/>
    <lineage>
        <taxon>Bacteria</taxon>
        <taxon>Pseudomonadati</taxon>
        <taxon>Bacteroidota</taxon>
        <taxon>Cytophagia</taxon>
        <taxon>Cytophagales</taxon>
        <taxon>Spirosomataceae</taxon>
        <taxon>Dyadobacter</taxon>
    </lineage>
</organism>
<keyword evidence="3" id="KW-0443">Lipid metabolism</keyword>
<dbReference type="Proteomes" id="UP000600214">
    <property type="component" value="Unassembled WGS sequence"/>
</dbReference>
<keyword evidence="1" id="KW-0378">Hydrolase</keyword>
<evidence type="ECO:0000313" key="5">
    <source>
        <dbReference type="Proteomes" id="UP000600214"/>
    </source>
</evidence>
<dbReference type="PANTHER" id="PTHR10272">
    <property type="entry name" value="PLATELET-ACTIVATING FACTOR ACETYLHYDROLASE"/>
    <property type="match status" value="1"/>
</dbReference>
<evidence type="ECO:0008006" key="6">
    <source>
        <dbReference type="Google" id="ProtNLM"/>
    </source>
</evidence>
<keyword evidence="5" id="KW-1185">Reference proteome</keyword>
<reference evidence="5" key="1">
    <citation type="journal article" date="2019" name="Int. J. Syst. Evol. Microbiol.">
        <title>The Global Catalogue of Microorganisms (GCM) 10K type strain sequencing project: providing services to taxonomists for standard genome sequencing and annotation.</title>
        <authorList>
            <consortium name="The Broad Institute Genomics Platform"/>
            <consortium name="The Broad Institute Genome Sequencing Center for Infectious Disease"/>
            <person name="Wu L."/>
            <person name="Ma J."/>
        </authorList>
    </citation>
    <scope>NUCLEOTIDE SEQUENCE [LARGE SCALE GENOMIC DNA]</scope>
    <source>
        <strain evidence="5">CGMCC 1.15288</strain>
    </source>
</reference>
<dbReference type="Pfam" id="PF03403">
    <property type="entry name" value="PAF-AH_p_II"/>
    <property type="match status" value="1"/>
</dbReference>
<evidence type="ECO:0000313" key="4">
    <source>
        <dbReference type="EMBL" id="GGH48351.1"/>
    </source>
</evidence>
<comment type="caution">
    <text evidence="4">The sequence shown here is derived from an EMBL/GenBank/DDBJ whole genome shotgun (WGS) entry which is preliminary data.</text>
</comment>
<dbReference type="InterPro" id="IPR029058">
    <property type="entry name" value="AB_hydrolase_fold"/>
</dbReference>
<dbReference type="PANTHER" id="PTHR10272:SF0">
    <property type="entry name" value="PLATELET-ACTIVATING FACTOR ACETYLHYDROLASE"/>
    <property type="match status" value="1"/>
</dbReference>
<evidence type="ECO:0000256" key="1">
    <source>
        <dbReference type="ARBA" id="ARBA00022801"/>
    </source>
</evidence>
<sequence>MDHYDQINTYGILNAPTAKTGNKWPVILFLPGYGAARAFYTSFAAGLASHGYVVLCLDHPYESAITQLVNGKLATTIENFQPGAPDRLGFMKNRLDIRVADVQFVLNQLEHRNSSIDSFFASLDLNRIGIAGHSLGGATGAAAMAYDSRIKAAVNIDGTLYGGLPESTIPRPFLLVESNKSDTARFARYEAGNQLLFKTFGGGYRYELSNADHYSFTDVPLLLSPPARLLAAHIFGLGQVSRRTHLSTVSLLDVFFDHSLNGNPLQMDTIVSRYRGIVRKSG</sequence>
<dbReference type="SUPFAM" id="SSF53474">
    <property type="entry name" value="alpha/beta-Hydrolases"/>
    <property type="match status" value="1"/>
</dbReference>
<name>A0ABQ1Z5X8_9BACT</name>
<proteinExistence type="predicted"/>
<protein>
    <recommendedName>
        <fullName evidence="6">Platelet-activating factor acetylhydrolase</fullName>
    </recommendedName>
</protein>
<evidence type="ECO:0000256" key="3">
    <source>
        <dbReference type="ARBA" id="ARBA00023098"/>
    </source>
</evidence>